<evidence type="ECO:0000313" key="1">
    <source>
        <dbReference type="EMBL" id="QCE04036.1"/>
    </source>
</evidence>
<sequence length="305" mass="34210">MQGAMTWEETAWWFIPYRQAAHQTCVLFLFWHEPPGGDEFLPGGATLLRSVLVNCNADCVLINWIIEICMFSFYRVFGWAKINRNSEYGNVLGVEETWFVQALLLRLAASKVPPGDDADRRLFGEFLVVGLRVRIWSRGYEERILSRMREKDDLIQWDITWNVIEAIKLWTVFLNEGIDRGEPPGDSLSERGSALRGACRHGGLEHFRLATCGLSQAETLLSFASWFMDGVTCDDMSGEVHIKLLSRGDTSGEVRRAGLRAGRFVEAGPRAGSSPFLFVCGDDRVIRYTGADVDTGGAEDAQMAE</sequence>
<proteinExistence type="predicted"/>
<dbReference type="AlphaFoldDB" id="A0A4D6MRC4"/>
<dbReference type="Proteomes" id="UP000501690">
    <property type="component" value="Linkage Group LG8"/>
</dbReference>
<name>A0A4D6MRC4_VIGUN</name>
<organism evidence="1 2">
    <name type="scientific">Vigna unguiculata</name>
    <name type="common">Cowpea</name>
    <dbReference type="NCBI Taxonomy" id="3917"/>
    <lineage>
        <taxon>Eukaryota</taxon>
        <taxon>Viridiplantae</taxon>
        <taxon>Streptophyta</taxon>
        <taxon>Embryophyta</taxon>
        <taxon>Tracheophyta</taxon>
        <taxon>Spermatophyta</taxon>
        <taxon>Magnoliopsida</taxon>
        <taxon>eudicotyledons</taxon>
        <taxon>Gunneridae</taxon>
        <taxon>Pentapetalae</taxon>
        <taxon>rosids</taxon>
        <taxon>fabids</taxon>
        <taxon>Fabales</taxon>
        <taxon>Fabaceae</taxon>
        <taxon>Papilionoideae</taxon>
        <taxon>50 kb inversion clade</taxon>
        <taxon>NPAAA clade</taxon>
        <taxon>indigoferoid/millettioid clade</taxon>
        <taxon>Phaseoleae</taxon>
        <taxon>Vigna</taxon>
    </lineage>
</organism>
<reference evidence="1 2" key="1">
    <citation type="submission" date="2019-04" db="EMBL/GenBank/DDBJ databases">
        <title>An improved genome assembly and genetic linkage map for asparagus bean, Vigna unguiculata ssp. sesquipedialis.</title>
        <authorList>
            <person name="Xia Q."/>
            <person name="Zhang R."/>
            <person name="Dong Y."/>
        </authorList>
    </citation>
    <scope>NUCLEOTIDE SEQUENCE [LARGE SCALE GENOMIC DNA]</scope>
    <source>
        <tissue evidence="1">Leaf</tissue>
    </source>
</reference>
<dbReference type="EMBL" id="CP039352">
    <property type="protein sequence ID" value="QCE04036.1"/>
    <property type="molecule type" value="Genomic_DNA"/>
</dbReference>
<protein>
    <submittedName>
        <fullName evidence="1">Uncharacterized protein</fullName>
    </submittedName>
</protein>
<keyword evidence="2" id="KW-1185">Reference proteome</keyword>
<accession>A0A4D6MRC4</accession>
<evidence type="ECO:0000313" key="2">
    <source>
        <dbReference type="Proteomes" id="UP000501690"/>
    </source>
</evidence>
<gene>
    <name evidence="1" type="ORF">DEO72_LG8g2069</name>
</gene>